<dbReference type="InterPro" id="IPR038729">
    <property type="entry name" value="Rad50/SbcC_AAA"/>
</dbReference>
<dbReference type="Gene3D" id="3.40.50.300">
    <property type="entry name" value="P-loop containing nucleotide triphosphate hydrolases"/>
    <property type="match status" value="2"/>
</dbReference>
<dbReference type="EMBL" id="JAVRFE010000017">
    <property type="protein sequence ID" value="MDT0457005.1"/>
    <property type="molecule type" value="Genomic_DNA"/>
</dbReference>
<feature type="coiled-coil region" evidence="4">
    <location>
        <begin position="181"/>
        <end position="230"/>
    </location>
</feature>
<feature type="coiled-coil region" evidence="4">
    <location>
        <begin position="397"/>
        <end position="474"/>
    </location>
</feature>
<keyword evidence="7" id="KW-1185">Reference proteome</keyword>
<reference evidence="6" key="1">
    <citation type="submission" date="2024-05" db="EMBL/GenBank/DDBJ databases">
        <title>30 novel species of actinomycetes from the DSMZ collection.</title>
        <authorList>
            <person name="Nouioui I."/>
        </authorList>
    </citation>
    <scope>NUCLEOTIDE SEQUENCE</scope>
    <source>
        <strain evidence="6">DSM 41527</strain>
    </source>
</reference>
<evidence type="ECO:0000313" key="7">
    <source>
        <dbReference type="Proteomes" id="UP001180551"/>
    </source>
</evidence>
<feature type="coiled-coil region" evidence="4">
    <location>
        <begin position="265"/>
        <end position="292"/>
    </location>
</feature>
<dbReference type="PANTHER" id="PTHR32114">
    <property type="entry name" value="ABC TRANSPORTER ABCH.3"/>
    <property type="match status" value="1"/>
</dbReference>
<evidence type="ECO:0000256" key="3">
    <source>
        <dbReference type="ARBA" id="ARBA00013368"/>
    </source>
</evidence>
<evidence type="ECO:0000256" key="1">
    <source>
        <dbReference type="ARBA" id="ARBA00006930"/>
    </source>
</evidence>
<comment type="caution">
    <text evidence="6">The sequence shown here is derived from an EMBL/GenBank/DDBJ whole genome shotgun (WGS) entry which is preliminary data.</text>
</comment>
<feature type="domain" description="Rad50/SbcC-type AAA" evidence="5">
    <location>
        <begin position="5"/>
        <end position="222"/>
    </location>
</feature>
<evidence type="ECO:0000259" key="5">
    <source>
        <dbReference type="Pfam" id="PF13476"/>
    </source>
</evidence>
<dbReference type="SUPFAM" id="SSF52540">
    <property type="entry name" value="P-loop containing nucleoside triphosphate hydrolases"/>
    <property type="match status" value="2"/>
</dbReference>
<organism evidence="6 7">
    <name type="scientific">Streptomyces mooreae</name>
    <dbReference type="NCBI Taxonomy" id="3075523"/>
    <lineage>
        <taxon>Bacteria</taxon>
        <taxon>Bacillati</taxon>
        <taxon>Actinomycetota</taxon>
        <taxon>Actinomycetes</taxon>
        <taxon>Kitasatosporales</taxon>
        <taxon>Streptomycetaceae</taxon>
        <taxon>Streptomyces</taxon>
    </lineage>
</organism>
<dbReference type="Proteomes" id="UP001180551">
    <property type="component" value="Unassembled WGS sequence"/>
</dbReference>
<accession>A0ABU2T8D5</accession>
<evidence type="ECO:0000313" key="6">
    <source>
        <dbReference type="EMBL" id="MDT0457005.1"/>
    </source>
</evidence>
<comment type="similarity">
    <text evidence="1">Belongs to the SMC family. SbcC subfamily.</text>
</comment>
<comment type="subunit">
    <text evidence="2">Heterodimer of SbcC and SbcD.</text>
</comment>
<dbReference type="InterPro" id="IPR027417">
    <property type="entry name" value="P-loop_NTPase"/>
</dbReference>
<evidence type="ECO:0000256" key="4">
    <source>
        <dbReference type="SAM" id="Coils"/>
    </source>
</evidence>
<gene>
    <name evidence="6" type="ORF">RM550_14885</name>
</gene>
<dbReference type="PANTHER" id="PTHR32114:SF2">
    <property type="entry name" value="ABC TRANSPORTER ABCH.3"/>
    <property type="match status" value="1"/>
</dbReference>
<sequence length="686" mass="77828">MKLLKLTLKNFRAFYGEQALDLSVDADKPAVLIFGNNGAGKTTLLNAFAWALYGTFSVDVEQQQRVIHDKKWADTPFGEPVSASVRLDFEHEGTRFSVSRDVTLTKQSDDQQAVVPALTVTEIGPDGEARTVANGQDRIEKILPQGLRRFFFFNGERMEKMFSGDENNEEVKKAIKTLLNLEAIERAIEDLPKAARKLAREIDAKGDSRLKQLTDRMEELETRQRAEVEEMLRLSAGISSFRREIEAIGRALRQNEQAEPLQKQRERLTRRIGQEREKLADLKGRKRELLSKHGFLAFTAGLDDKVIELADRMRERRQLPAGIQRSFIEELLEDRLCMCGRPVAEGTPEYEELSRRRYNAGLADVESRWLFVNGQMRNLRDKRQELLDQLTSNAADIQQSDAAISQLEAERTEVDRQLEGVNVQDVKRLVDRRKEFGEKETEARVAHREAENRIAAIKQDLEVVARQYKSAEAKDEESRKIQSQVNLVNEVRDALVEILAIKTEEVRDQLDKKVKEVFSRIFIKTYTPELNDSFELELHSPSGVAIRSTGENQILGLSFVGAVSEVAKNINDRKNRADESTLEGNGGGIYPVVMDAPFGSLDLTYQEEISKALPALTPQIITLLSQSQARGKVMENLQRAASRMYVLRSFTPNKSAEEETIEINNRAVPYVSHGDFEHTVLEKVTV</sequence>
<keyword evidence="4" id="KW-0175">Coiled coil</keyword>
<name>A0ABU2T8D5_9ACTN</name>
<evidence type="ECO:0000256" key="2">
    <source>
        <dbReference type="ARBA" id="ARBA00011322"/>
    </source>
</evidence>
<dbReference type="Pfam" id="PF13476">
    <property type="entry name" value="AAA_23"/>
    <property type="match status" value="1"/>
</dbReference>
<proteinExistence type="inferred from homology"/>
<dbReference type="RefSeq" id="WP_311624181.1">
    <property type="nucleotide sequence ID" value="NZ_JAVRFE010000017.1"/>
</dbReference>
<protein>
    <recommendedName>
        <fullName evidence="3">Nuclease SbcCD subunit C</fullName>
    </recommendedName>
</protein>